<feature type="domain" description="Pyruvate phosphate dikinase AMP/ATP-binding" evidence="1">
    <location>
        <begin position="57"/>
        <end position="436"/>
    </location>
</feature>
<sequence>MNVWKQLRAGKRLTEEEKKQICHEMVTTESRMEKLILKHFEEKDYQNVAERRIGGGLIGGKACGLLAARKLIENNLPEYVELLEPHDSFFIGSDVFCGYLKDNDCLELREKQRKEKERFREGEELKERLRNGSFSEEIREGFLNIIRHYDKTPIIVRSSSFLEDGYGNAFSGKYESIFCMSQGEEEERLHELEEAVRKVYASTMNPSALEYRRKRKLLGADEQMALLVQRVEGQRYENYYMPVAAGMGCSYNPYKWMEHLNPDAGMLRLVAGLGTRAVERTPGDYPRLVGLDRAQANMRTTIAERHKFSQRQVDVLDLEQGMHSTVSLDKIIELLPSWQKKMVLSHDTEAEQLLAQRGRYRKIYFSDCQGLVDNNAFIHMMRRVLKMLEKEYERPVDVEFALSSPQKEVWRVNLFQCRPLQVSVSEQIQIPEEMEKEFLFDVRRTSMRRSKKERLDRIVWVDPQKYYECSHAKKPDVGRLIGKINQYYEEEDKKLMLLVPGRIGTSSPELGVPVVYADISQFIAICEVAYSKAGYHPELSYGSHMFQDLVEADVYYGAINENSKTKVYRPELLETCREILKDIFPEETELSEIVKIYDTSDKDTRLILDAKEGRAVCLIHNKNSECCSRKKD</sequence>
<evidence type="ECO:0000259" key="1">
    <source>
        <dbReference type="Pfam" id="PF01326"/>
    </source>
</evidence>
<dbReference type="InterPro" id="IPR002192">
    <property type="entry name" value="PPDK_AMP/ATP-bd"/>
</dbReference>
<dbReference type="Gene3D" id="3.30.1490.20">
    <property type="entry name" value="ATP-grasp fold, A domain"/>
    <property type="match status" value="1"/>
</dbReference>
<protein>
    <submittedName>
        <fullName evidence="2">Pyruvate kinase</fullName>
    </submittedName>
</protein>
<dbReference type="RefSeq" id="WP_186875356.1">
    <property type="nucleotide sequence ID" value="NZ_JACOPF010000001.1"/>
</dbReference>
<accession>A0A923LI75</accession>
<dbReference type="Pfam" id="PF01326">
    <property type="entry name" value="PPDK_N"/>
    <property type="match status" value="1"/>
</dbReference>
<proteinExistence type="predicted"/>
<keyword evidence="2" id="KW-0418">Kinase</keyword>
<keyword evidence="3" id="KW-1185">Reference proteome</keyword>
<organism evidence="2 3">
    <name type="scientific">Mediterraneibacter hominis</name>
    <dbReference type="NCBI Taxonomy" id="2763054"/>
    <lineage>
        <taxon>Bacteria</taxon>
        <taxon>Bacillati</taxon>
        <taxon>Bacillota</taxon>
        <taxon>Clostridia</taxon>
        <taxon>Lachnospirales</taxon>
        <taxon>Lachnospiraceae</taxon>
        <taxon>Mediterraneibacter</taxon>
    </lineage>
</organism>
<keyword evidence="2" id="KW-0808">Transferase</keyword>
<name>A0A923LI75_9FIRM</name>
<dbReference type="EMBL" id="JACOPF010000001">
    <property type="protein sequence ID" value="MBC5688760.1"/>
    <property type="molecule type" value="Genomic_DNA"/>
</dbReference>
<dbReference type="Proteomes" id="UP000652477">
    <property type="component" value="Unassembled WGS sequence"/>
</dbReference>
<dbReference type="GO" id="GO:0005524">
    <property type="term" value="F:ATP binding"/>
    <property type="evidence" value="ECO:0007669"/>
    <property type="project" value="InterPro"/>
</dbReference>
<dbReference type="AlphaFoldDB" id="A0A923LI75"/>
<evidence type="ECO:0000313" key="2">
    <source>
        <dbReference type="EMBL" id="MBC5688760.1"/>
    </source>
</evidence>
<reference evidence="2" key="1">
    <citation type="submission" date="2020-08" db="EMBL/GenBank/DDBJ databases">
        <title>Genome public.</title>
        <authorList>
            <person name="Liu C."/>
            <person name="Sun Q."/>
        </authorList>
    </citation>
    <scope>NUCLEOTIDE SEQUENCE</scope>
    <source>
        <strain evidence="2">NSJ-55</strain>
    </source>
</reference>
<comment type="caution">
    <text evidence="2">The sequence shown here is derived from an EMBL/GenBank/DDBJ whole genome shotgun (WGS) entry which is preliminary data.</text>
</comment>
<gene>
    <name evidence="2" type="ORF">H8S37_07465</name>
</gene>
<dbReference type="InterPro" id="IPR013815">
    <property type="entry name" value="ATP_grasp_subdomain_1"/>
</dbReference>
<dbReference type="SUPFAM" id="SSF56059">
    <property type="entry name" value="Glutathione synthetase ATP-binding domain-like"/>
    <property type="match status" value="1"/>
</dbReference>
<keyword evidence="2" id="KW-0670">Pyruvate</keyword>
<dbReference type="GO" id="GO:0016301">
    <property type="term" value="F:kinase activity"/>
    <property type="evidence" value="ECO:0007669"/>
    <property type="project" value="UniProtKB-KW"/>
</dbReference>
<evidence type="ECO:0000313" key="3">
    <source>
        <dbReference type="Proteomes" id="UP000652477"/>
    </source>
</evidence>